<comment type="caution">
    <text evidence="9">The sequence shown here is derived from an EMBL/GenBank/DDBJ whole genome shotgun (WGS) entry which is preliminary data.</text>
</comment>
<reference evidence="10" key="1">
    <citation type="journal article" date="2019" name="Int. J. Syst. Evol. Microbiol.">
        <title>The Global Catalogue of Microorganisms (GCM) 10K type strain sequencing project: providing services to taxonomists for standard genome sequencing and annotation.</title>
        <authorList>
            <consortium name="The Broad Institute Genomics Platform"/>
            <consortium name="The Broad Institute Genome Sequencing Center for Infectious Disease"/>
            <person name="Wu L."/>
            <person name="Ma J."/>
        </authorList>
    </citation>
    <scope>NUCLEOTIDE SEQUENCE [LARGE SCALE GENOMIC DNA]</scope>
    <source>
        <strain evidence="10">KCTC 42964</strain>
    </source>
</reference>
<comment type="similarity">
    <text evidence="2 7">Belongs to the ExbD/TolR family.</text>
</comment>
<dbReference type="PANTHER" id="PTHR30558:SF3">
    <property type="entry name" value="BIOPOLYMER TRANSPORT PROTEIN EXBD-RELATED"/>
    <property type="match status" value="1"/>
</dbReference>
<dbReference type="RefSeq" id="WP_379900729.1">
    <property type="nucleotide sequence ID" value="NZ_JBHRTR010000027.1"/>
</dbReference>
<evidence type="ECO:0000256" key="5">
    <source>
        <dbReference type="ARBA" id="ARBA00022989"/>
    </source>
</evidence>
<comment type="subcellular location">
    <subcellularLocation>
        <location evidence="1">Cell membrane</location>
        <topology evidence="1">Single-pass membrane protein</topology>
    </subcellularLocation>
    <subcellularLocation>
        <location evidence="7">Cell membrane</location>
        <topology evidence="7">Single-pass type II membrane protein</topology>
    </subcellularLocation>
</comment>
<accession>A0ABV7L182</accession>
<sequence>MRLRRPAPLPGAAIALTPLIDVVFILLIFFMLASRFDLWNGFNLALGPAEAAGSQVDGDRAGEKNDRSDISIILLANNDISLDGRRATAAELRAFVTDAQKVTTDRSLRFSVAAEQGAKVAALVALLEDLKAAGAADILLAPSAGGATR</sequence>
<keyword evidence="7" id="KW-0653">Protein transport</keyword>
<proteinExistence type="inferred from homology"/>
<keyword evidence="6 8" id="KW-0472">Membrane</keyword>
<evidence type="ECO:0000256" key="8">
    <source>
        <dbReference type="SAM" id="Phobius"/>
    </source>
</evidence>
<keyword evidence="3" id="KW-1003">Cell membrane</keyword>
<evidence type="ECO:0000256" key="4">
    <source>
        <dbReference type="ARBA" id="ARBA00022692"/>
    </source>
</evidence>
<protein>
    <submittedName>
        <fullName evidence="9">ExbD/TolR family protein</fullName>
    </submittedName>
</protein>
<evidence type="ECO:0000256" key="6">
    <source>
        <dbReference type="ARBA" id="ARBA00023136"/>
    </source>
</evidence>
<keyword evidence="10" id="KW-1185">Reference proteome</keyword>
<evidence type="ECO:0000313" key="10">
    <source>
        <dbReference type="Proteomes" id="UP001595528"/>
    </source>
</evidence>
<evidence type="ECO:0000313" key="9">
    <source>
        <dbReference type="EMBL" id="MFC3228017.1"/>
    </source>
</evidence>
<organism evidence="9 10">
    <name type="scientific">Marinibaculum pumilum</name>
    <dbReference type="NCBI Taxonomy" id="1766165"/>
    <lineage>
        <taxon>Bacteria</taxon>
        <taxon>Pseudomonadati</taxon>
        <taxon>Pseudomonadota</taxon>
        <taxon>Alphaproteobacteria</taxon>
        <taxon>Rhodospirillales</taxon>
        <taxon>Rhodospirillaceae</taxon>
        <taxon>Marinibaculum</taxon>
    </lineage>
</organism>
<gene>
    <name evidence="9" type="ORF">ACFOGJ_12290</name>
</gene>
<dbReference type="InterPro" id="IPR003400">
    <property type="entry name" value="ExbD"/>
</dbReference>
<dbReference type="PANTHER" id="PTHR30558">
    <property type="entry name" value="EXBD MEMBRANE COMPONENT OF PMF-DRIVEN MACROMOLECULE IMPORT SYSTEM"/>
    <property type="match status" value="1"/>
</dbReference>
<keyword evidence="5 8" id="KW-1133">Transmembrane helix</keyword>
<evidence type="ECO:0000256" key="3">
    <source>
        <dbReference type="ARBA" id="ARBA00022475"/>
    </source>
</evidence>
<feature type="transmembrane region" description="Helical" evidence="8">
    <location>
        <begin position="12"/>
        <end position="33"/>
    </location>
</feature>
<dbReference type="Pfam" id="PF02472">
    <property type="entry name" value="ExbD"/>
    <property type="match status" value="1"/>
</dbReference>
<dbReference type="Proteomes" id="UP001595528">
    <property type="component" value="Unassembled WGS sequence"/>
</dbReference>
<evidence type="ECO:0000256" key="1">
    <source>
        <dbReference type="ARBA" id="ARBA00004162"/>
    </source>
</evidence>
<evidence type="ECO:0000256" key="2">
    <source>
        <dbReference type="ARBA" id="ARBA00005811"/>
    </source>
</evidence>
<keyword evidence="7" id="KW-0813">Transport</keyword>
<name>A0ABV7L182_9PROT</name>
<evidence type="ECO:0000256" key="7">
    <source>
        <dbReference type="RuleBase" id="RU003879"/>
    </source>
</evidence>
<keyword evidence="4 7" id="KW-0812">Transmembrane</keyword>
<dbReference type="EMBL" id="JBHRTR010000027">
    <property type="protein sequence ID" value="MFC3228017.1"/>
    <property type="molecule type" value="Genomic_DNA"/>
</dbReference>